<evidence type="ECO:0000256" key="1">
    <source>
        <dbReference type="ARBA" id="ARBA00004123"/>
    </source>
</evidence>
<keyword evidence="7" id="KW-1185">Reference proteome</keyword>
<dbReference type="GO" id="GO:0008270">
    <property type="term" value="F:zinc ion binding"/>
    <property type="evidence" value="ECO:0007669"/>
    <property type="project" value="InterPro"/>
</dbReference>
<evidence type="ECO:0000256" key="2">
    <source>
        <dbReference type="ARBA" id="ARBA00023242"/>
    </source>
</evidence>
<gene>
    <name evidence="6" type="ORF">M404DRAFT_145665</name>
</gene>
<feature type="region of interest" description="Disordered" evidence="4">
    <location>
        <begin position="207"/>
        <end position="309"/>
    </location>
</feature>
<evidence type="ECO:0000313" key="7">
    <source>
        <dbReference type="Proteomes" id="UP000054217"/>
    </source>
</evidence>
<feature type="compositionally biased region" description="Low complexity" evidence="4">
    <location>
        <begin position="48"/>
        <end position="59"/>
    </location>
</feature>
<dbReference type="STRING" id="870435.A0A0C3K1U5"/>
<feature type="compositionally biased region" description="Pro residues" evidence="4">
    <location>
        <begin position="1"/>
        <end position="24"/>
    </location>
</feature>
<name>A0A0C3K1U5_PISTI</name>
<dbReference type="PROSITE" id="PS50048">
    <property type="entry name" value="ZN2_CY6_FUNGAL_2"/>
    <property type="match status" value="1"/>
</dbReference>
<dbReference type="OrthoDB" id="3362851at2759"/>
<dbReference type="Gene3D" id="4.10.240.10">
    <property type="entry name" value="Zn(2)-C6 fungal-type DNA-binding domain"/>
    <property type="match status" value="1"/>
</dbReference>
<dbReference type="EMBL" id="KN831976">
    <property type="protein sequence ID" value="KIO03517.1"/>
    <property type="molecule type" value="Genomic_DNA"/>
</dbReference>
<accession>A0A0C3K1U5</accession>
<dbReference type="CDD" id="cd00067">
    <property type="entry name" value="GAL4"/>
    <property type="match status" value="1"/>
</dbReference>
<feature type="compositionally biased region" description="Polar residues" evidence="4">
    <location>
        <begin position="211"/>
        <end position="221"/>
    </location>
</feature>
<dbReference type="InterPro" id="IPR036864">
    <property type="entry name" value="Zn2-C6_fun-type_DNA-bd_sf"/>
</dbReference>
<dbReference type="SMART" id="SM00066">
    <property type="entry name" value="GAL4"/>
    <property type="match status" value="1"/>
</dbReference>
<dbReference type="AlphaFoldDB" id="A0A0C3K1U5"/>
<feature type="compositionally biased region" description="Polar residues" evidence="4">
    <location>
        <begin position="283"/>
        <end position="309"/>
    </location>
</feature>
<keyword evidence="2" id="KW-0539">Nucleus</keyword>
<proteinExistence type="predicted"/>
<dbReference type="InterPro" id="IPR001138">
    <property type="entry name" value="Zn2Cys6_DnaBD"/>
</dbReference>
<feature type="region of interest" description="Disordered" evidence="4">
    <location>
        <begin position="1"/>
        <end position="107"/>
    </location>
</feature>
<organism evidence="6 7">
    <name type="scientific">Pisolithus tinctorius Marx 270</name>
    <dbReference type="NCBI Taxonomy" id="870435"/>
    <lineage>
        <taxon>Eukaryota</taxon>
        <taxon>Fungi</taxon>
        <taxon>Dikarya</taxon>
        <taxon>Basidiomycota</taxon>
        <taxon>Agaricomycotina</taxon>
        <taxon>Agaricomycetes</taxon>
        <taxon>Agaricomycetidae</taxon>
        <taxon>Boletales</taxon>
        <taxon>Sclerodermatineae</taxon>
        <taxon>Pisolithaceae</taxon>
        <taxon>Pisolithus</taxon>
    </lineage>
</organism>
<evidence type="ECO:0000256" key="3">
    <source>
        <dbReference type="SAM" id="Coils"/>
    </source>
</evidence>
<dbReference type="HOGENOM" id="CLU_056402_1_0_1"/>
<reference evidence="7" key="2">
    <citation type="submission" date="2015-01" db="EMBL/GenBank/DDBJ databases">
        <title>Evolutionary Origins and Diversification of the Mycorrhizal Mutualists.</title>
        <authorList>
            <consortium name="DOE Joint Genome Institute"/>
            <consortium name="Mycorrhizal Genomics Consortium"/>
            <person name="Kohler A."/>
            <person name="Kuo A."/>
            <person name="Nagy L.G."/>
            <person name="Floudas D."/>
            <person name="Copeland A."/>
            <person name="Barry K.W."/>
            <person name="Cichocki N."/>
            <person name="Veneault-Fourrey C."/>
            <person name="LaButti K."/>
            <person name="Lindquist E.A."/>
            <person name="Lipzen A."/>
            <person name="Lundell T."/>
            <person name="Morin E."/>
            <person name="Murat C."/>
            <person name="Riley R."/>
            <person name="Ohm R."/>
            <person name="Sun H."/>
            <person name="Tunlid A."/>
            <person name="Henrissat B."/>
            <person name="Grigoriev I.V."/>
            <person name="Hibbett D.S."/>
            <person name="Martin F."/>
        </authorList>
    </citation>
    <scope>NUCLEOTIDE SEQUENCE [LARGE SCALE GENOMIC DNA]</scope>
    <source>
        <strain evidence="7">Marx 270</strain>
    </source>
</reference>
<evidence type="ECO:0000259" key="5">
    <source>
        <dbReference type="PROSITE" id="PS50048"/>
    </source>
</evidence>
<sequence length="388" mass="42878">MPSPDPRPRTIPAPPPQYQQPSLPPIRQLHPYLPPSGMQPPLPTRGHPAYAYPPSSSYSGPPPTEAHFGPPIPSRSVHPRSEPPESEAEGEAESQGPVKKKRRRQALSCNECKRRKIKCDRAQPCGPCVRRGEQSKCQWRTLEPVDKYVTRQEYDALKEQSRAEYDQLKRKLESLEAAVLRFLPASPAGALSAPLYSMPSGVPGPPAENLVSYQPGPSSQVLYPPSGPSSSSYHAEATPQPHYYPTTSPHLVPDSAPHPPASATQTASGSSGPGHIRRPSDAKSPTQTKQSPLSLASITSPYSPESQSKNWRAQTLRLLGGRLRLARGGWKGPVVLLCDTRQRWNNARQRRLPRMLPWKVCRRLPRDFTCLVLRLKGGTEIPPVHIWE</sequence>
<evidence type="ECO:0000256" key="4">
    <source>
        <dbReference type="SAM" id="MobiDB-lite"/>
    </source>
</evidence>
<protein>
    <recommendedName>
        <fullName evidence="5">Zn(2)-C6 fungal-type domain-containing protein</fullName>
    </recommendedName>
</protein>
<feature type="compositionally biased region" description="Pro residues" evidence="4">
    <location>
        <begin position="32"/>
        <end position="43"/>
    </location>
</feature>
<dbReference type="SUPFAM" id="SSF57701">
    <property type="entry name" value="Zn2/Cys6 DNA-binding domain"/>
    <property type="match status" value="1"/>
</dbReference>
<evidence type="ECO:0000313" key="6">
    <source>
        <dbReference type="EMBL" id="KIO03517.1"/>
    </source>
</evidence>
<feature type="coiled-coil region" evidence="3">
    <location>
        <begin position="151"/>
        <end position="178"/>
    </location>
</feature>
<keyword evidence="3" id="KW-0175">Coiled coil</keyword>
<comment type="subcellular location">
    <subcellularLocation>
        <location evidence="1">Nucleus</location>
    </subcellularLocation>
</comment>
<dbReference type="Pfam" id="PF00172">
    <property type="entry name" value="Zn_clus"/>
    <property type="match status" value="1"/>
</dbReference>
<dbReference type="PANTHER" id="PTHR31001">
    <property type="entry name" value="UNCHARACTERIZED TRANSCRIPTIONAL REGULATORY PROTEIN"/>
    <property type="match status" value="1"/>
</dbReference>
<dbReference type="InterPro" id="IPR050613">
    <property type="entry name" value="Sec_Metabolite_Reg"/>
</dbReference>
<dbReference type="Proteomes" id="UP000054217">
    <property type="component" value="Unassembled WGS sequence"/>
</dbReference>
<feature type="domain" description="Zn(2)-C6 fungal-type" evidence="5">
    <location>
        <begin position="108"/>
        <end position="139"/>
    </location>
</feature>
<dbReference type="GO" id="GO:0005634">
    <property type="term" value="C:nucleus"/>
    <property type="evidence" value="ECO:0007669"/>
    <property type="project" value="UniProtKB-SubCell"/>
</dbReference>
<dbReference type="InParanoid" id="A0A0C3K1U5"/>
<dbReference type="PANTHER" id="PTHR31001:SF90">
    <property type="entry name" value="CENTROMERE DNA-BINDING PROTEIN COMPLEX CBF3 SUBUNIT B"/>
    <property type="match status" value="1"/>
</dbReference>
<dbReference type="GO" id="GO:0000981">
    <property type="term" value="F:DNA-binding transcription factor activity, RNA polymerase II-specific"/>
    <property type="evidence" value="ECO:0007669"/>
    <property type="project" value="InterPro"/>
</dbReference>
<reference evidence="6 7" key="1">
    <citation type="submission" date="2014-04" db="EMBL/GenBank/DDBJ databases">
        <authorList>
            <consortium name="DOE Joint Genome Institute"/>
            <person name="Kuo A."/>
            <person name="Kohler A."/>
            <person name="Costa M.D."/>
            <person name="Nagy L.G."/>
            <person name="Floudas D."/>
            <person name="Copeland A."/>
            <person name="Barry K.W."/>
            <person name="Cichocki N."/>
            <person name="Veneault-Fourrey C."/>
            <person name="LaButti K."/>
            <person name="Lindquist E.A."/>
            <person name="Lipzen A."/>
            <person name="Lundell T."/>
            <person name="Morin E."/>
            <person name="Murat C."/>
            <person name="Sun H."/>
            <person name="Tunlid A."/>
            <person name="Henrissat B."/>
            <person name="Grigoriev I.V."/>
            <person name="Hibbett D.S."/>
            <person name="Martin F."/>
            <person name="Nordberg H.P."/>
            <person name="Cantor M.N."/>
            <person name="Hua S.X."/>
        </authorList>
    </citation>
    <scope>NUCLEOTIDE SEQUENCE [LARGE SCALE GENOMIC DNA]</scope>
    <source>
        <strain evidence="6 7">Marx 270</strain>
    </source>
</reference>
<dbReference type="PROSITE" id="PS00463">
    <property type="entry name" value="ZN2_CY6_FUNGAL_1"/>
    <property type="match status" value="1"/>
</dbReference>
<feature type="compositionally biased region" description="Low complexity" evidence="4">
    <location>
        <begin position="261"/>
        <end position="274"/>
    </location>
</feature>